<organism evidence="1 2">
    <name type="scientific">Holothuria leucospilota</name>
    <name type="common">Black long sea cucumber</name>
    <name type="synonym">Mertensiothuria leucospilota</name>
    <dbReference type="NCBI Taxonomy" id="206669"/>
    <lineage>
        <taxon>Eukaryota</taxon>
        <taxon>Metazoa</taxon>
        <taxon>Echinodermata</taxon>
        <taxon>Eleutherozoa</taxon>
        <taxon>Echinozoa</taxon>
        <taxon>Holothuroidea</taxon>
        <taxon>Aspidochirotacea</taxon>
        <taxon>Aspidochirotida</taxon>
        <taxon>Holothuriidae</taxon>
        <taxon>Holothuria</taxon>
    </lineage>
</organism>
<evidence type="ECO:0000313" key="1">
    <source>
        <dbReference type="EMBL" id="KAJ8019862.1"/>
    </source>
</evidence>
<protein>
    <submittedName>
        <fullName evidence="1">Uncharacterized protein</fullName>
    </submittedName>
</protein>
<proteinExistence type="predicted"/>
<name>A0A9Q1BCR5_HOLLE</name>
<sequence>MLSWENLRHTVARSLTQCMSIIRFLHALKGHMTPSINILENLTKVKTCKFRDLGVPLIRDRIVCGIPDNALKRASSLRRRLDTDKGCPCVQSSRDHKV</sequence>
<reference evidence="1" key="1">
    <citation type="submission" date="2021-10" db="EMBL/GenBank/DDBJ databases">
        <title>Tropical sea cucumber genome reveals ecological adaptation and Cuvierian tubules defense mechanism.</title>
        <authorList>
            <person name="Chen T."/>
        </authorList>
    </citation>
    <scope>NUCLEOTIDE SEQUENCE</scope>
    <source>
        <strain evidence="1">Nanhai2018</strain>
        <tissue evidence="1">Muscle</tissue>
    </source>
</reference>
<dbReference type="AlphaFoldDB" id="A0A9Q1BCR5"/>
<evidence type="ECO:0000313" key="2">
    <source>
        <dbReference type="Proteomes" id="UP001152320"/>
    </source>
</evidence>
<gene>
    <name evidence="1" type="ORF">HOLleu_41629</name>
</gene>
<dbReference type="EMBL" id="JAIZAY010000023">
    <property type="protein sequence ID" value="KAJ8019862.1"/>
    <property type="molecule type" value="Genomic_DNA"/>
</dbReference>
<accession>A0A9Q1BCR5</accession>
<dbReference type="Proteomes" id="UP001152320">
    <property type="component" value="Chromosome 23"/>
</dbReference>
<comment type="caution">
    <text evidence="1">The sequence shown here is derived from an EMBL/GenBank/DDBJ whole genome shotgun (WGS) entry which is preliminary data.</text>
</comment>
<keyword evidence="2" id="KW-1185">Reference proteome</keyword>